<comment type="similarity">
    <text evidence="1">Belongs to the NAD(P)-dependent epimerase/dehydratase family.</text>
</comment>
<gene>
    <name evidence="3" type="ORF">A2961_00150</name>
</gene>
<dbReference type="Gene3D" id="3.40.50.720">
    <property type="entry name" value="NAD(P)-binding Rossmann-like Domain"/>
    <property type="match status" value="2"/>
</dbReference>
<reference evidence="3 4" key="1">
    <citation type="journal article" date="2016" name="Nat. Commun.">
        <title>Thousands of microbial genomes shed light on interconnected biogeochemical processes in an aquifer system.</title>
        <authorList>
            <person name="Anantharaman K."/>
            <person name="Brown C.T."/>
            <person name="Hug L.A."/>
            <person name="Sharon I."/>
            <person name="Castelle C.J."/>
            <person name="Probst A.J."/>
            <person name="Thomas B.C."/>
            <person name="Singh A."/>
            <person name="Wilkins M.J."/>
            <person name="Karaoz U."/>
            <person name="Brodie E.L."/>
            <person name="Williams K.H."/>
            <person name="Hubbard S.S."/>
            <person name="Banfield J.F."/>
        </authorList>
    </citation>
    <scope>NUCLEOTIDE SEQUENCE [LARGE SCALE GENOMIC DNA]</scope>
</reference>
<comment type="caution">
    <text evidence="3">The sequence shown here is derived from an EMBL/GenBank/DDBJ whole genome shotgun (WGS) entry which is preliminary data.</text>
</comment>
<feature type="domain" description="NAD-dependent epimerase/dehydratase" evidence="2">
    <location>
        <begin position="3"/>
        <end position="105"/>
    </location>
</feature>
<dbReference type="InterPro" id="IPR036291">
    <property type="entry name" value="NAD(P)-bd_dom_sf"/>
</dbReference>
<feature type="domain" description="NAD-dependent epimerase/dehydratase" evidence="2">
    <location>
        <begin position="117"/>
        <end position="207"/>
    </location>
</feature>
<evidence type="ECO:0000313" key="3">
    <source>
        <dbReference type="EMBL" id="OGM64288.1"/>
    </source>
</evidence>
<accession>A0A1F8BLZ0</accession>
<evidence type="ECO:0000256" key="1">
    <source>
        <dbReference type="ARBA" id="ARBA00007637"/>
    </source>
</evidence>
<proteinExistence type="inferred from homology"/>
<dbReference type="EMBL" id="MGHF01000007">
    <property type="protein sequence ID" value="OGM64288.1"/>
    <property type="molecule type" value="Genomic_DNA"/>
</dbReference>
<dbReference type="Proteomes" id="UP000177082">
    <property type="component" value="Unassembled WGS sequence"/>
</dbReference>
<dbReference type="InterPro" id="IPR001509">
    <property type="entry name" value="Epimerase_deHydtase"/>
</dbReference>
<evidence type="ECO:0000259" key="2">
    <source>
        <dbReference type="Pfam" id="PF01370"/>
    </source>
</evidence>
<dbReference type="PANTHER" id="PTHR43000">
    <property type="entry name" value="DTDP-D-GLUCOSE 4,6-DEHYDRATASE-RELATED"/>
    <property type="match status" value="1"/>
</dbReference>
<dbReference type="STRING" id="1802519.A2961_00150"/>
<dbReference type="Gene3D" id="3.90.25.10">
    <property type="entry name" value="UDP-galactose 4-epimerase, domain 1"/>
    <property type="match status" value="1"/>
</dbReference>
<dbReference type="SUPFAM" id="SSF51735">
    <property type="entry name" value="NAD(P)-binding Rossmann-fold domains"/>
    <property type="match status" value="1"/>
</dbReference>
<organism evidence="3 4">
    <name type="scientific">Candidatus Woesebacteria bacterium RIFCSPLOWO2_01_FULL_39_21</name>
    <dbReference type="NCBI Taxonomy" id="1802519"/>
    <lineage>
        <taxon>Bacteria</taxon>
        <taxon>Candidatus Woeseibacteriota</taxon>
    </lineage>
</organism>
<evidence type="ECO:0000313" key="4">
    <source>
        <dbReference type="Proteomes" id="UP000177082"/>
    </source>
</evidence>
<sequence>MKILVLGGSGFIGSHLIDNLKRKGYKVTSFDRTPKNISTNGVKQMKGDIMDVKLLEKAVKEHDGAINLVGRLGSAETIGSPHESVIVNTLGALNFFDAIKKYNKKGVTITMGAWSWTNTYSITKYAAERFGIMYNLYQGTKIAVVRAMNVYGPGQHHAPVRKIVPNLILPALRNEEIIIFGDGKQLIDVIYAEDNAEILARALLSNHNSYDKIIEAGTGKPITVNYLAGLIIKLTKSKSKKRFVPMRNGEPFRSVTRANPRTLQPLGFKAKNFTPLERGLKKTIAWYRQHLEDFPPNPWTSQ</sequence>
<protein>
    <recommendedName>
        <fullName evidence="2">NAD-dependent epimerase/dehydratase domain-containing protein</fullName>
    </recommendedName>
</protein>
<dbReference type="AlphaFoldDB" id="A0A1F8BLZ0"/>
<name>A0A1F8BLZ0_9BACT</name>
<dbReference type="Pfam" id="PF01370">
    <property type="entry name" value="Epimerase"/>
    <property type="match status" value="2"/>
</dbReference>